<dbReference type="Gene3D" id="1.10.150.130">
    <property type="match status" value="1"/>
</dbReference>
<evidence type="ECO:0000256" key="4">
    <source>
        <dbReference type="ARBA" id="ARBA00022829"/>
    </source>
</evidence>
<keyword evidence="13" id="KW-1185">Reference proteome</keyword>
<dbReference type="HAMAP" id="MF_01808">
    <property type="entry name" value="Recomb_XerC_XerD"/>
    <property type="match status" value="1"/>
</dbReference>
<dbReference type="GO" id="GO:0051301">
    <property type="term" value="P:cell division"/>
    <property type="evidence" value="ECO:0007669"/>
    <property type="project" value="UniProtKB-KW"/>
</dbReference>
<feature type="active site" description="O-(3'-phospho-DNA)-tyrosine intermediate" evidence="9">
    <location>
        <position position="289"/>
    </location>
</feature>
<dbReference type="GO" id="GO:0005737">
    <property type="term" value="C:cytoplasm"/>
    <property type="evidence" value="ECO:0007669"/>
    <property type="project" value="UniProtKB-SubCell"/>
</dbReference>
<evidence type="ECO:0000256" key="1">
    <source>
        <dbReference type="ARBA" id="ARBA00004496"/>
    </source>
</evidence>
<dbReference type="Gene3D" id="1.10.443.10">
    <property type="entry name" value="Intergrase catalytic core"/>
    <property type="match status" value="1"/>
</dbReference>
<name>A0A2T4YSZ3_9SPHN</name>
<keyword evidence="4 9" id="KW-0159">Chromosome partition</keyword>
<keyword evidence="8 9" id="KW-0131">Cell cycle</keyword>
<evidence type="ECO:0000256" key="7">
    <source>
        <dbReference type="ARBA" id="ARBA00023172"/>
    </source>
</evidence>
<dbReference type="PROSITE" id="PS51898">
    <property type="entry name" value="TYR_RECOMBINASE"/>
    <property type="match status" value="1"/>
</dbReference>
<keyword evidence="3 9" id="KW-0132">Cell division</keyword>
<dbReference type="GO" id="GO:0003677">
    <property type="term" value="F:DNA binding"/>
    <property type="evidence" value="ECO:0007669"/>
    <property type="project" value="UniProtKB-UniRule"/>
</dbReference>
<keyword evidence="6 9" id="KW-0238">DNA-binding</keyword>
<dbReference type="InterPro" id="IPR023009">
    <property type="entry name" value="Tyrosine_recombinase_XerC/XerD"/>
</dbReference>
<keyword evidence="5 9" id="KW-0229">DNA integration</keyword>
<feature type="active site" evidence="9">
    <location>
        <position position="280"/>
    </location>
</feature>
<gene>
    <name evidence="9" type="primary">xerC</name>
    <name evidence="12" type="ORF">C8J24_0299</name>
</gene>
<keyword evidence="2 9" id="KW-0963">Cytoplasm</keyword>
<evidence type="ECO:0000313" key="13">
    <source>
        <dbReference type="Proteomes" id="UP000240996"/>
    </source>
</evidence>
<dbReference type="Pfam" id="PF00589">
    <property type="entry name" value="Phage_integrase"/>
    <property type="match status" value="1"/>
</dbReference>
<dbReference type="Proteomes" id="UP000240996">
    <property type="component" value="Unassembled WGS sequence"/>
</dbReference>
<dbReference type="GO" id="GO:0009037">
    <property type="term" value="F:tyrosine-based site-specific recombinase activity"/>
    <property type="evidence" value="ECO:0007669"/>
    <property type="project" value="UniProtKB-UniRule"/>
</dbReference>
<feature type="active site" evidence="9">
    <location>
        <position position="189"/>
    </location>
</feature>
<dbReference type="InterPro" id="IPR011010">
    <property type="entry name" value="DNA_brk_join_enz"/>
</dbReference>
<accession>A0A2T4YSZ3</accession>
<evidence type="ECO:0000256" key="9">
    <source>
        <dbReference type="HAMAP-Rule" id="MF_01808"/>
    </source>
</evidence>
<dbReference type="RefSeq" id="WP_107929790.1">
    <property type="nucleotide sequence ID" value="NZ_PZZN01000001.1"/>
</dbReference>
<protein>
    <recommendedName>
        <fullName evidence="9">Tyrosine recombinase XerC</fullName>
    </recommendedName>
</protein>
<evidence type="ECO:0000259" key="11">
    <source>
        <dbReference type="PROSITE" id="PS51900"/>
    </source>
</evidence>
<dbReference type="GO" id="GO:0007059">
    <property type="term" value="P:chromosome segregation"/>
    <property type="evidence" value="ECO:0007669"/>
    <property type="project" value="UniProtKB-UniRule"/>
</dbReference>
<evidence type="ECO:0000313" key="12">
    <source>
        <dbReference type="EMBL" id="PTM46920.1"/>
    </source>
</evidence>
<evidence type="ECO:0000256" key="8">
    <source>
        <dbReference type="ARBA" id="ARBA00023306"/>
    </source>
</evidence>
<dbReference type="InterPro" id="IPR044068">
    <property type="entry name" value="CB"/>
</dbReference>
<feature type="active site" evidence="9">
    <location>
        <position position="165"/>
    </location>
</feature>
<comment type="caution">
    <text evidence="12">The sequence shown here is derived from an EMBL/GenBank/DDBJ whole genome shotgun (WGS) entry which is preliminary data.</text>
</comment>
<dbReference type="InterPro" id="IPR013762">
    <property type="entry name" value="Integrase-like_cat_sf"/>
</dbReference>
<comment type="subcellular location">
    <subcellularLocation>
        <location evidence="1 9">Cytoplasm</location>
    </subcellularLocation>
</comment>
<proteinExistence type="inferred from homology"/>
<dbReference type="EMBL" id="PZZN01000001">
    <property type="protein sequence ID" value="PTM46920.1"/>
    <property type="molecule type" value="Genomic_DNA"/>
</dbReference>
<dbReference type="PANTHER" id="PTHR30349">
    <property type="entry name" value="PHAGE INTEGRASE-RELATED"/>
    <property type="match status" value="1"/>
</dbReference>
<reference evidence="12 13" key="1">
    <citation type="submission" date="2018-04" db="EMBL/GenBank/DDBJ databases">
        <title>Genomic Encyclopedia of Type Strains, Phase III (KMG-III): the genomes of soil and plant-associated and newly described type strains.</title>
        <authorList>
            <person name="Whitman W."/>
        </authorList>
    </citation>
    <scope>NUCLEOTIDE SEQUENCE [LARGE SCALE GENOMIC DNA]</scope>
    <source>
        <strain evidence="12 13">NW12</strain>
    </source>
</reference>
<evidence type="ECO:0000256" key="6">
    <source>
        <dbReference type="ARBA" id="ARBA00023125"/>
    </source>
</evidence>
<dbReference type="InterPro" id="IPR002104">
    <property type="entry name" value="Integrase_catalytic"/>
</dbReference>
<dbReference type="PROSITE" id="PS51900">
    <property type="entry name" value="CB"/>
    <property type="match status" value="1"/>
</dbReference>
<sequence>MTDAVAGADAVERAPPAASDRALIERFLEMMAAESGAAPNTIAAYRSDLMLASRVADGALARADGDALGRLADSWSSLSRATVGRKSAALRRFFGFLADEGHRSDDPGKALPRPGTARPLPKILSHADVDRLFAAIVERVGRDPMDPVDLRLSALIELLYGSGLRATELVSLPRAAVHPDRPFLILRGKGGRERLVPISDRARAAVALWRTHVAADQPWLFPSGKGHLSRIRLYQIVKALAAEAGVPPDRVSPHVLRHAFATHLLAGGADLRALQAMLGHADIATTEIYTHVEASKLIELVNTRHPLTDPEHATSR</sequence>
<comment type="function">
    <text evidence="9">Site-specific tyrosine recombinase, which acts by catalyzing the cutting and rejoining of the recombining DNA molecules. The XerC-XerD complex is essential to convert dimers of the bacterial chromosome into monomers to permit their segregation at cell division. It also contributes to the segregational stability of plasmids.</text>
</comment>
<feature type="active site" evidence="9">
    <location>
        <position position="254"/>
    </location>
</feature>
<dbReference type="AlphaFoldDB" id="A0A2T4YSZ3"/>
<dbReference type="GO" id="GO:0006313">
    <property type="term" value="P:DNA transposition"/>
    <property type="evidence" value="ECO:0007669"/>
    <property type="project" value="UniProtKB-UniRule"/>
</dbReference>
<feature type="active site" evidence="9">
    <location>
        <position position="257"/>
    </location>
</feature>
<dbReference type="InterPro" id="IPR004107">
    <property type="entry name" value="Integrase_SAM-like_N"/>
</dbReference>
<feature type="domain" description="Tyr recombinase" evidence="10">
    <location>
        <begin position="119"/>
        <end position="302"/>
    </location>
</feature>
<dbReference type="PANTHER" id="PTHR30349:SF90">
    <property type="entry name" value="TYROSINE RECOMBINASE XERD"/>
    <property type="match status" value="1"/>
</dbReference>
<comment type="similarity">
    <text evidence="9">Belongs to the 'phage' integrase family. XerC subfamily.</text>
</comment>
<evidence type="ECO:0000256" key="5">
    <source>
        <dbReference type="ARBA" id="ARBA00022908"/>
    </source>
</evidence>
<evidence type="ECO:0000259" key="10">
    <source>
        <dbReference type="PROSITE" id="PS51898"/>
    </source>
</evidence>
<organism evidence="12 13">
    <name type="scientific">Sphingomonas aerolata</name>
    <dbReference type="NCBI Taxonomy" id="185951"/>
    <lineage>
        <taxon>Bacteria</taxon>
        <taxon>Pseudomonadati</taxon>
        <taxon>Pseudomonadota</taxon>
        <taxon>Alphaproteobacteria</taxon>
        <taxon>Sphingomonadales</taxon>
        <taxon>Sphingomonadaceae</taxon>
        <taxon>Sphingomonas</taxon>
    </lineage>
</organism>
<evidence type="ECO:0000256" key="2">
    <source>
        <dbReference type="ARBA" id="ARBA00022490"/>
    </source>
</evidence>
<comment type="subunit">
    <text evidence="9">Forms a cyclic heterotetrameric complex composed of two molecules of XerC and two molecules of XerD.</text>
</comment>
<dbReference type="SUPFAM" id="SSF56349">
    <property type="entry name" value="DNA breaking-rejoining enzymes"/>
    <property type="match status" value="1"/>
</dbReference>
<dbReference type="Pfam" id="PF02899">
    <property type="entry name" value="Phage_int_SAM_1"/>
    <property type="match status" value="1"/>
</dbReference>
<feature type="domain" description="Core-binding (CB)" evidence="11">
    <location>
        <begin position="18"/>
        <end position="98"/>
    </location>
</feature>
<dbReference type="InterPro" id="IPR050090">
    <property type="entry name" value="Tyrosine_recombinase_XerCD"/>
</dbReference>
<dbReference type="InterPro" id="IPR010998">
    <property type="entry name" value="Integrase_recombinase_N"/>
</dbReference>
<evidence type="ECO:0000256" key="3">
    <source>
        <dbReference type="ARBA" id="ARBA00022618"/>
    </source>
</evidence>
<keyword evidence="7 9" id="KW-0233">DNA recombination</keyword>